<feature type="transmembrane region" description="Helical" evidence="1">
    <location>
        <begin position="29"/>
        <end position="50"/>
    </location>
</feature>
<dbReference type="InterPro" id="IPR019734">
    <property type="entry name" value="TPR_rpt"/>
</dbReference>
<keyword evidence="1" id="KW-0812">Transmembrane</keyword>
<dbReference type="InterPro" id="IPR011990">
    <property type="entry name" value="TPR-like_helical_dom_sf"/>
</dbReference>
<reference evidence="2 3" key="1">
    <citation type="submission" date="2020-11" db="EMBL/GenBank/DDBJ databases">
        <title>Treponema Peruensis nv. sp., first commensal Treponema isolated from human feces.</title>
        <authorList>
            <person name="Belkhou C."/>
            <person name="Raes J."/>
        </authorList>
    </citation>
    <scope>NUCLEOTIDE SEQUENCE [LARGE SCALE GENOMIC DNA]</scope>
    <source>
        <strain evidence="2 3">RCC2812</strain>
    </source>
</reference>
<evidence type="ECO:0000313" key="2">
    <source>
        <dbReference type="EMBL" id="QQA00210.1"/>
    </source>
</evidence>
<proteinExistence type="predicted"/>
<keyword evidence="1" id="KW-1133">Transmembrane helix</keyword>
<dbReference type="KEGG" id="tper:IWA51_07955"/>
<evidence type="ECO:0008006" key="4">
    <source>
        <dbReference type="Google" id="ProtNLM"/>
    </source>
</evidence>
<dbReference type="SMART" id="SM00028">
    <property type="entry name" value="TPR"/>
    <property type="match status" value="2"/>
</dbReference>
<sequence>MATVNSFGNEKKENTGKKLEYFIGNNRKILIAIIAIIVLVAVALCVAFAVSESGIKKGLAAVDAIEFSFVKDSDGLDEAAATERRETALKELAAYTTKENVVGVRANMLSADISFQKEDYSAAAAFYLAAADCGEDSYTAPLCFFNAAVSYEQAGNNKDAVKYYEKASEYKDFLRRTHAIFSAGRVSESLQDFEGAKKFYSTLEEKYPSDSWTDIAKTRLISLKIAGKIE</sequence>
<evidence type="ECO:0000313" key="3">
    <source>
        <dbReference type="Proteomes" id="UP000595224"/>
    </source>
</evidence>
<keyword evidence="1" id="KW-0472">Membrane</keyword>
<dbReference type="Pfam" id="PF13432">
    <property type="entry name" value="TPR_16"/>
    <property type="match status" value="1"/>
</dbReference>
<accession>A0A7T3RBS3</accession>
<dbReference type="Gene3D" id="1.25.40.10">
    <property type="entry name" value="Tetratricopeptide repeat domain"/>
    <property type="match status" value="1"/>
</dbReference>
<dbReference type="SUPFAM" id="SSF48452">
    <property type="entry name" value="TPR-like"/>
    <property type="match status" value="1"/>
</dbReference>
<dbReference type="EMBL" id="CP064936">
    <property type="protein sequence ID" value="QQA00210.1"/>
    <property type="molecule type" value="Genomic_DNA"/>
</dbReference>
<dbReference type="Pfam" id="PF13181">
    <property type="entry name" value="TPR_8"/>
    <property type="match status" value="1"/>
</dbReference>
<dbReference type="AlphaFoldDB" id="A0A7T3RBS3"/>
<gene>
    <name evidence="2" type="ORF">IWA51_07955</name>
</gene>
<dbReference type="Proteomes" id="UP000595224">
    <property type="component" value="Chromosome"/>
</dbReference>
<evidence type="ECO:0000256" key="1">
    <source>
        <dbReference type="SAM" id="Phobius"/>
    </source>
</evidence>
<organism evidence="2 3">
    <name type="scientific">Treponema peruense</name>
    <dbReference type="NCBI Taxonomy" id="2787628"/>
    <lineage>
        <taxon>Bacteria</taxon>
        <taxon>Pseudomonadati</taxon>
        <taxon>Spirochaetota</taxon>
        <taxon>Spirochaetia</taxon>
        <taxon>Spirochaetales</taxon>
        <taxon>Treponemataceae</taxon>
        <taxon>Treponema</taxon>
    </lineage>
</organism>
<name>A0A7T3RBS3_9SPIR</name>
<dbReference type="RefSeq" id="WP_177528934.1">
    <property type="nucleotide sequence ID" value="NZ_CBCSHE010000001.1"/>
</dbReference>
<protein>
    <recommendedName>
        <fullName evidence="4">Tetratricopeptide repeat-containing protein</fullName>
    </recommendedName>
</protein>
<keyword evidence="3" id="KW-1185">Reference proteome</keyword>